<reference evidence="14" key="1">
    <citation type="journal article" date="2023" name="Science">
        <title>Elucidation of the pathway for biosynthesis of saponin adjuvants from the soapbark tree.</title>
        <authorList>
            <person name="Reed J."/>
            <person name="Orme A."/>
            <person name="El-Demerdash A."/>
            <person name="Owen C."/>
            <person name="Martin L.B.B."/>
            <person name="Misra R.C."/>
            <person name="Kikuchi S."/>
            <person name="Rejzek M."/>
            <person name="Martin A.C."/>
            <person name="Harkess A."/>
            <person name="Leebens-Mack J."/>
            <person name="Louveau T."/>
            <person name="Stephenson M.J."/>
            <person name="Osbourn A."/>
        </authorList>
    </citation>
    <scope>NUCLEOTIDE SEQUENCE</scope>
    <source>
        <strain evidence="14">S10</strain>
    </source>
</reference>
<name>A0AAD7LVQ9_QUISA</name>
<feature type="domain" description="Inhibitor I9" evidence="12">
    <location>
        <begin position="37"/>
        <end position="112"/>
    </location>
</feature>
<dbReference type="PROSITE" id="PS00138">
    <property type="entry name" value="SUBTILASE_SER"/>
    <property type="match status" value="1"/>
</dbReference>
<feature type="domain" description="Peptidase S8/S53" evidence="11">
    <location>
        <begin position="137"/>
        <end position="584"/>
    </location>
</feature>
<proteinExistence type="inferred from homology"/>
<dbReference type="GO" id="GO:0004252">
    <property type="term" value="F:serine-type endopeptidase activity"/>
    <property type="evidence" value="ECO:0007669"/>
    <property type="project" value="UniProtKB-UniRule"/>
</dbReference>
<dbReference type="InterPro" id="IPR034197">
    <property type="entry name" value="Peptidases_S8_3"/>
</dbReference>
<evidence type="ECO:0000313" key="14">
    <source>
        <dbReference type="EMBL" id="KAJ7965241.1"/>
    </source>
</evidence>
<dbReference type="InterPro" id="IPR037045">
    <property type="entry name" value="S8pro/Inhibitor_I9_sf"/>
</dbReference>
<feature type="active site" description="Charge relay system" evidence="8 9">
    <location>
        <position position="533"/>
    </location>
</feature>
<dbReference type="Gene3D" id="3.50.30.30">
    <property type="match status" value="1"/>
</dbReference>
<keyword evidence="4 9" id="KW-0645">Protease</keyword>
<evidence type="ECO:0000256" key="5">
    <source>
        <dbReference type="ARBA" id="ARBA00022729"/>
    </source>
</evidence>
<keyword evidence="7 9" id="KW-0720">Serine protease</keyword>
<dbReference type="GO" id="GO:0006508">
    <property type="term" value="P:proteolysis"/>
    <property type="evidence" value="ECO:0007669"/>
    <property type="project" value="UniProtKB-KW"/>
</dbReference>
<comment type="similarity">
    <text evidence="2 9">Belongs to the peptidase S8 family.</text>
</comment>
<dbReference type="EMBL" id="JARAOO010000006">
    <property type="protein sequence ID" value="KAJ7965241.1"/>
    <property type="molecule type" value="Genomic_DNA"/>
</dbReference>
<keyword evidence="6 9" id="KW-0378">Hydrolase</keyword>
<dbReference type="Pfam" id="PF17766">
    <property type="entry name" value="fn3_6"/>
    <property type="match status" value="1"/>
</dbReference>
<evidence type="ECO:0000259" key="13">
    <source>
        <dbReference type="Pfam" id="PF17766"/>
    </source>
</evidence>
<dbReference type="Pfam" id="PF00082">
    <property type="entry name" value="Peptidase_S8"/>
    <property type="match status" value="1"/>
</dbReference>
<evidence type="ECO:0000259" key="12">
    <source>
        <dbReference type="Pfam" id="PF05922"/>
    </source>
</evidence>
<sequence>MGRKFNTAIWWFILFVVSSTIPLKAHSTSEDDRQTCIVYMGDRPNADVSVSTLHTNMLHEVVDSDVEVPKVLYSYKRSFHGFVAKLNKKEMQKMAEMEGVVSVFPNEKKQLHTSRSWDFVGLTPQLQLLSERSAKGDIIIGVIDSGIWPHSESFNDKGFGPPPKKWKGTCAANFTCNNKIIGAKYYKVDGNFGKEDIISPIDTEGHGTHTGSTAAGNFVSSANFDGIATGTARGGVPSARIAVYKVGWVDGIDDADIIAAFDDAIADGVDIITISIGGEVVREYFNDPNAIGAFHAMRRGVLVSASAGNDGPTLGTVGSVAPWLLSVAASTTDRKILAEIQLGNKMTYEGVNINSYDLKGHLYPIIHGRDAPNPKSTSLKSGSCLDGSLDPKLVKGKIVLCDANALGEDVGFASGAVGIIMEGDSQADTGFSYALPASHVDTKDGASIESYINKIRNPSATIFKSHTVFDRKYALHAASFSSRGPNTINYDILKPDISAPGVDILAAWTPLKSPSEYKGDKRITKYNIISGTSMACPHATGAAAYVKSFHPNWSPAAIRSALLTTAIPMSAKLNPHAELAYGAGHINPIKAIKPGLIYDAGEIDYIKFLCGQGYESSRLKKIIGYHISCSDVNIGTIWDLNYPSFVASTHTSIVNRTFTRTVTNVGSPNSTYKAKLSPAPENFQIMVKPSVLKFTSLGQKKSFKLIIVALLKNGINSVSLVWDDGKFKVRSPVFVFKLT</sequence>
<dbReference type="InterPro" id="IPR000209">
    <property type="entry name" value="Peptidase_S8/S53_dom"/>
</dbReference>
<accession>A0AAD7LVQ9</accession>
<comment type="subcellular location">
    <subcellularLocation>
        <location evidence="1">Secreted</location>
    </subcellularLocation>
</comment>
<dbReference type="Gene3D" id="2.60.40.2310">
    <property type="match status" value="1"/>
</dbReference>
<keyword evidence="15" id="KW-1185">Reference proteome</keyword>
<evidence type="ECO:0000259" key="11">
    <source>
        <dbReference type="Pfam" id="PF00082"/>
    </source>
</evidence>
<dbReference type="PRINTS" id="PR00723">
    <property type="entry name" value="SUBTILISIN"/>
</dbReference>
<evidence type="ECO:0000256" key="3">
    <source>
        <dbReference type="ARBA" id="ARBA00022525"/>
    </source>
</evidence>
<dbReference type="GO" id="GO:0009609">
    <property type="term" value="P:response to symbiotic bacterium"/>
    <property type="evidence" value="ECO:0007669"/>
    <property type="project" value="UniProtKB-ARBA"/>
</dbReference>
<evidence type="ECO:0000256" key="4">
    <source>
        <dbReference type="ARBA" id="ARBA00022670"/>
    </source>
</evidence>
<dbReference type="CDD" id="cd04852">
    <property type="entry name" value="Peptidases_S8_3"/>
    <property type="match status" value="1"/>
</dbReference>
<dbReference type="Proteomes" id="UP001163823">
    <property type="component" value="Chromosome 6"/>
</dbReference>
<dbReference type="GO" id="GO:0005576">
    <property type="term" value="C:extracellular region"/>
    <property type="evidence" value="ECO:0007669"/>
    <property type="project" value="UniProtKB-SubCell"/>
</dbReference>
<dbReference type="FunFam" id="3.40.50.200:FF:000006">
    <property type="entry name" value="Subtilisin-like protease SBT1.5"/>
    <property type="match status" value="1"/>
</dbReference>
<dbReference type="InterPro" id="IPR023828">
    <property type="entry name" value="Peptidase_S8_Ser-AS"/>
</dbReference>
<evidence type="ECO:0000256" key="6">
    <source>
        <dbReference type="ARBA" id="ARBA00022801"/>
    </source>
</evidence>
<evidence type="ECO:0000256" key="2">
    <source>
        <dbReference type="ARBA" id="ARBA00011073"/>
    </source>
</evidence>
<dbReference type="InterPro" id="IPR015500">
    <property type="entry name" value="Peptidase_S8_subtilisin-rel"/>
</dbReference>
<protein>
    <submittedName>
        <fullName evidence="14">Cucumisin</fullName>
    </submittedName>
</protein>
<gene>
    <name evidence="14" type="ORF">O6P43_014921</name>
</gene>
<feature type="active site" description="Charge relay system" evidence="8 9">
    <location>
        <position position="206"/>
    </location>
</feature>
<evidence type="ECO:0000256" key="1">
    <source>
        <dbReference type="ARBA" id="ARBA00004613"/>
    </source>
</evidence>
<evidence type="ECO:0000256" key="8">
    <source>
        <dbReference type="PIRSR" id="PIRSR615500-1"/>
    </source>
</evidence>
<evidence type="ECO:0000256" key="7">
    <source>
        <dbReference type="ARBA" id="ARBA00022825"/>
    </source>
</evidence>
<feature type="active site" description="Charge relay system" evidence="8 9">
    <location>
        <position position="144"/>
    </location>
</feature>
<dbReference type="Gene3D" id="3.30.70.80">
    <property type="entry name" value="Peptidase S8 propeptide/proteinase inhibitor I9"/>
    <property type="match status" value="1"/>
</dbReference>
<dbReference type="Pfam" id="PF05922">
    <property type="entry name" value="Inhibitor_I9"/>
    <property type="match status" value="1"/>
</dbReference>
<feature type="domain" description="Subtilisin-like protease fibronectin type-III" evidence="13">
    <location>
        <begin position="639"/>
        <end position="735"/>
    </location>
</feature>
<dbReference type="KEGG" id="qsa:O6P43_014921"/>
<keyword evidence="3" id="KW-0964">Secreted</keyword>
<dbReference type="InterPro" id="IPR010259">
    <property type="entry name" value="S8pro/Inhibitor_I9"/>
</dbReference>
<feature type="signal peptide" evidence="10">
    <location>
        <begin position="1"/>
        <end position="27"/>
    </location>
</feature>
<dbReference type="SUPFAM" id="SSF52743">
    <property type="entry name" value="Subtilisin-like"/>
    <property type="match status" value="1"/>
</dbReference>
<keyword evidence="5 10" id="KW-0732">Signal</keyword>
<evidence type="ECO:0000256" key="9">
    <source>
        <dbReference type="PROSITE-ProRule" id="PRU01240"/>
    </source>
</evidence>
<dbReference type="PANTHER" id="PTHR10795">
    <property type="entry name" value="PROPROTEIN CONVERTASE SUBTILISIN/KEXIN"/>
    <property type="match status" value="1"/>
</dbReference>
<dbReference type="CDD" id="cd02120">
    <property type="entry name" value="PA_subtilisin_like"/>
    <property type="match status" value="1"/>
</dbReference>
<dbReference type="Gene3D" id="3.40.50.200">
    <property type="entry name" value="Peptidase S8/S53 domain"/>
    <property type="match status" value="1"/>
</dbReference>
<dbReference type="InterPro" id="IPR036852">
    <property type="entry name" value="Peptidase_S8/S53_dom_sf"/>
</dbReference>
<evidence type="ECO:0000313" key="15">
    <source>
        <dbReference type="Proteomes" id="UP001163823"/>
    </source>
</evidence>
<dbReference type="InterPro" id="IPR045051">
    <property type="entry name" value="SBT"/>
</dbReference>
<dbReference type="AlphaFoldDB" id="A0AAD7LVQ9"/>
<comment type="caution">
    <text evidence="14">The sequence shown here is derived from an EMBL/GenBank/DDBJ whole genome shotgun (WGS) entry which is preliminary data.</text>
</comment>
<feature type="chain" id="PRO_5042294646" evidence="10">
    <location>
        <begin position="28"/>
        <end position="739"/>
    </location>
</feature>
<organism evidence="14 15">
    <name type="scientific">Quillaja saponaria</name>
    <name type="common">Soap bark tree</name>
    <dbReference type="NCBI Taxonomy" id="32244"/>
    <lineage>
        <taxon>Eukaryota</taxon>
        <taxon>Viridiplantae</taxon>
        <taxon>Streptophyta</taxon>
        <taxon>Embryophyta</taxon>
        <taxon>Tracheophyta</taxon>
        <taxon>Spermatophyta</taxon>
        <taxon>Magnoliopsida</taxon>
        <taxon>eudicotyledons</taxon>
        <taxon>Gunneridae</taxon>
        <taxon>Pentapetalae</taxon>
        <taxon>rosids</taxon>
        <taxon>fabids</taxon>
        <taxon>Fabales</taxon>
        <taxon>Quillajaceae</taxon>
        <taxon>Quillaja</taxon>
    </lineage>
</organism>
<evidence type="ECO:0000256" key="10">
    <source>
        <dbReference type="SAM" id="SignalP"/>
    </source>
</evidence>
<dbReference type="InterPro" id="IPR041469">
    <property type="entry name" value="Subtilisin-like_FN3"/>
</dbReference>
<dbReference type="PROSITE" id="PS51892">
    <property type="entry name" value="SUBTILASE"/>
    <property type="match status" value="1"/>
</dbReference>